<organism evidence="1 2">
    <name type="scientific">Dreissena polymorpha</name>
    <name type="common">Zebra mussel</name>
    <name type="synonym">Mytilus polymorpha</name>
    <dbReference type="NCBI Taxonomy" id="45954"/>
    <lineage>
        <taxon>Eukaryota</taxon>
        <taxon>Metazoa</taxon>
        <taxon>Spiralia</taxon>
        <taxon>Lophotrochozoa</taxon>
        <taxon>Mollusca</taxon>
        <taxon>Bivalvia</taxon>
        <taxon>Autobranchia</taxon>
        <taxon>Heteroconchia</taxon>
        <taxon>Euheterodonta</taxon>
        <taxon>Imparidentia</taxon>
        <taxon>Neoheterodontei</taxon>
        <taxon>Myida</taxon>
        <taxon>Dreissenoidea</taxon>
        <taxon>Dreissenidae</taxon>
        <taxon>Dreissena</taxon>
    </lineage>
</organism>
<protein>
    <submittedName>
        <fullName evidence="1">Uncharacterized protein</fullName>
    </submittedName>
</protein>
<sequence length="99" mass="11102">MCNFITAVLNYKYNVGDPPCGHVFQQTGTIFELIQDIVKTNGLTKVFTSCKESNILGKIHPPLRPCFSTNRNNFELVLDIIGSNFLSKLHEDRTINVAS</sequence>
<reference evidence="1" key="2">
    <citation type="submission" date="2020-11" db="EMBL/GenBank/DDBJ databases">
        <authorList>
            <person name="McCartney M.A."/>
            <person name="Auch B."/>
            <person name="Kono T."/>
            <person name="Mallez S."/>
            <person name="Becker A."/>
            <person name="Gohl D.M."/>
            <person name="Silverstein K.A.T."/>
            <person name="Koren S."/>
            <person name="Bechman K.B."/>
            <person name="Herman A."/>
            <person name="Abrahante J.E."/>
            <person name="Garbe J."/>
        </authorList>
    </citation>
    <scope>NUCLEOTIDE SEQUENCE</scope>
    <source>
        <strain evidence="1">Duluth1</strain>
        <tissue evidence="1">Whole animal</tissue>
    </source>
</reference>
<dbReference type="EMBL" id="JAIWYP010000005">
    <property type="protein sequence ID" value="KAH3817479.1"/>
    <property type="molecule type" value="Genomic_DNA"/>
</dbReference>
<dbReference type="AlphaFoldDB" id="A0A9D4GHW8"/>
<gene>
    <name evidence="1" type="ORF">DPMN_119015</name>
</gene>
<name>A0A9D4GHW8_DREPO</name>
<proteinExistence type="predicted"/>
<evidence type="ECO:0000313" key="2">
    <source>
        <dbReference type="Proteomes" id="UP000828390"/>
    </source>
</evidence>
<evidence type="ECO:0000313" key="1">
    <source>
        <dbReference type="EMBL" id="KAH3817479.1"/>
    </source>
</evidence>
<keyword evidence="2" id="KW-1185">Reference proteome</keyword>
<comment type="caution">
    <text evidence="1">The sequence shown here is derived from an EMBL/GenBank/DDBJ whole genome shotgun (WGS) entry which is preliminary data.</text>
</comment>
<dbReference type="Proteomes" id="UP000828390">
    <property type="component" value="Unassembled WGS sequence"/>
</dbReference>
<accession>A0A9D4GHW8</accession>
<reference evidence="1" key="1">
    <citation type="journal article" date="2019" name="bioRxiv">
        <title>The Genome of the Zebra Mussel, Dreissena polymorpha: A Resource for Invasive Species Research.</title>
        <authorList>
            <person name="McCartney M.A."/>
            <person name="Auch B."/>
            <person name="Kono T."/>
            <person name="Mallez S."/>
            <person name="Zhang Y."/>
            <person name="Obille A."/>
            <person name="Becker A."/>
            <person name="Abrahante J.E."/>
            <person name="Garbe J."/>
            <person name="Badalamenti J.P."/>
            <person name="Herman A."/>
            <person name="Mangelson H."/>
            <person name="Liachko I."/>
            <person name="Sullivan S."/>
            <person name="Sone E.D."/>
            <person name="Koren S."/>
            <person name="Silverstein K.A.T."/>
            <person name="Beckman K.B."/>
            <person name="Gohl D.M."/>
        </authorList>
    </citation>
    <scope>NUCLEOTIDE SEQUENCE</scope>
    <source>
        <strain evidence="1">Duluth1</strain>
        <tissue evidence="1">Whole animal</tissue>
    </source>
</reference>